<feature type="compositionally biased region" description="Acidic residues" evidence="1">
    <location>
        <begin position="128"/>
        <end position="139"/>
    </location>
</feature>
<keyword evidence="2" id="KW-1133">Transmembrane helix</keyword>
<evidence type="ECO:0000313" key="3">
    <source>
        <dbReference type="EMBL" id="POY73421.1"/>
    </source>
</evidence>
<feature type="compositionally biased region" description="Acidic residues" evidence="1">
    <location>
        <begin position="392"/>
        <end position="408"/>
    </location>
</feature>
<evidence type="ECO:0000256" key="1">
    <source>
        <dbReference type="SAM" id="MobiDB-lite"/>
    </source>
</evidence>
<keyword evidence="4" id="KW-1185">Reference proteome</keyword>
<protein>
    <submittedName>
        <fullName evidence="3">Uncharacterized protein</fullName>
    </submittedName>
</protein>
<evidence type="ECO:0000256" key="2">
    <source>
        <dbReference type="SAM" id="Phobius"/>
    </source>
</evidence>
<dbReference type="Proteomes" id="UP000237144">
    <property type="component" value="Unassembled WGS sequence"/>
</dbReference>
<feature type="region of interest" description="Disordered" evidence="1">
    <location>
        <begin position="226"/>
        <end position="285"/>
    </location>
</feature>
<keyword evidence="2" id="KW-0812">Transmembrane</keyword>
<feature type="region of interest" description="Disordered" evidence="1">
    <location>
        <begin position="306"/>
        <end position="451"/>
    </location>
</feature>
<name>A0A2S5B9M5_9BASI</name>
<dbReference type="EMBL" id="PJQD01000038">
    <property type="protein sequence ID" value="POY73421.1"/>
    <property type="molecule type" value="Genomic_DNA"/>
</dbReference>
<sequence>MPAVLPRQFSSSAVSSPTLTSTRIEPLADSFATRFIPSPTASTTSSADSSSSSTVIDVWQYLILAFVVFLAGCLIGTVFIFRNKAKAARARRAARIAAEAEATSRSDADDDGSTRRSSFASSRRESEYALEDGEGDELSMVEIRSTRSGVLAPPAYRERPRTAETATSATVSTSTSADGTPKPRTLSSRLSRIPSAIGSFLSKRVQPGLGGNNVSTDELQTRAAEAQLEAARNSRNSSRRASTSSSMFAFSPRRTSSSPAVYPPPSPSRRSRLQSEPPSAETVDQVRQIRRALSDAGLLFAPPRSLSDRRLSGVSSSRPAVLATMHEDRQRQDDADEEAEREIYRQERRARRRRRRERERQRLEDEAGLPTYSREAADGDVVLQRADGWKSEEEDDEAEEETALDALEDAMRARDRQAEPIQALAGRSTGRTSASTEPTPSVHIEERRTAP</sequence>
<keyword evidence="2" id="KW-0472">Membrane</keyword>
<feature type="compositionally biased region" description="Basic residues" evidence="1">
    <location>
        <begin position="348"/>
        <end position="357"/>
    </location>
</feature>
<evidence type="ECO:0000313" key="4">
    <source>
        <dbReference type="Proteomes" id="UP000237144"/>
    </source>
</evidence>
<dbReference type="AlphaFoldDB" id="A0A2S5B9M5"/>
<accession>A0A2S5B9M5</accession>
<feature type="compositionally biased region" description="Polar residues" evidence="1">
    <location>
        <begin position="429"/>
        <end position="439"/>
    </location>
</feature>
<comment type="caution">
    <text evidence="3">The sequence shown here is derived from an EMBL/GenBank/DDBJ whole genome shotgun (WGS) entry which is preliminary data.</text>
</comment>
<feature type="compositionally biased region" description="Basic and acidic residues" evidence="1">
    <location>
        <begin position="409"/>
        <end position="418"/>
    </location>
</feature>
<feature type="transmembrane region" description="Helical" evidence="2">
    <location>
        <begin position="58"/>
        <end position="81"/>
    </location>
</feature>
<feature type="region of interest" description="Disordered" evidence="1">
    <location>
        <begin position="97"/>
        <end position="191"/>
    </location>
</feature>
<dbReference type="OrthoDB" id="10435136at2759"/>
<organism evidence="3 4">
    <name type="scientific">Rhodotorula taiwanensis</name>
    <dbReference type="NCBI Taxonomy" id="741276"/>
    <lineage>
        <taxon>Eukaryota</taxon>
        <taxon>Fungi</taxon>
        <taxon>Dikarya</taxon>
        <taxon>Basidiomycota</taxon>
        <taxon>Pucciniomycotina</taxon>
        <taxon>Microbotryomycetes</taxon>
        <taxon>Sporidiobolales</taxon>
        <taxon>Sporidiobolaceae</taxon>
        <taxon>Rhodotorula</taxon>
    </lineage>
</organism>
<proteinExistence type="predicted"/>
<feature type="compositionally biased region" description="Low complexity" evidence="1">
    <location>
        <begin position="230"/>
        <end position="260"/>
    </location>
</feature>
<reference evidence="3 4" key="1">
    <citation type="journal article" date="2018" name="Front. Microbiol.">
        <title>Prospects for Fungal Bioremediation of Acidic Radioactive Waste Sites: Characterization and Genome Sequence of Rhodotorula taiwanensis MD1149.</title>
        <authorList>
            <person name="Tkavc R."/>
            <person name="Matrosova V.Y."/>
            <person name="Grichenko O.E."/>
            <person name="Gostincar C."/>
            <person name="Volpe R.P."/>
            <person name="Klimenkova P."/>
            <person name="Gaidamakova E.K."/>
            <person name="Zhou C.E."/>
            <person name="Stewart B.J."/>
            <person name="Lyman M.G."/>
            <person name="Malfatti S.A."/>
            <person name="Rubinfeld B."/>
            <person name="Courtot M."/>
            <person name="Singh J."/>
            <person name="Dalgard C.L."/>
            <person name="Hamilton T."/>
            <person name="Frey K.G."/>
            <person name="Gunde-Cimerman N."/>
            <person name="Dugan L."/>
            <person name="Daly M.J."/>
        </authorList>
    </citation>
    <scope>NUCLEOTIDE SEQUENCE [LARGE SCALE GENOMIC DNA]</scope>
    <source>
        <strain evidence="3 4">MD1149</strain>
    </source>
</reference>
<gene>
    <name evidence="3" type="ORF">BMF94_3759</name>
</gene>
<feature type="compositionally biased region" description="Low complexity" evidence="1">
    <location>
        <begin position="163"/>
        <end position="177"/>
    </location>
</feature>